<dbReference type="EMBL" id="CP092869">
    <property type="protein sequence ID" value="UYV69806.1"/>
    <property type="molecule type" value="Genomic_DNA"/>
</dbReference>
<dbReference type="Proteomes" id="UP001235939">
    <property type="component" value="Chromosome 07"/>
</dbReference>
<organism evidence="2 3">
    <name type="scientific">Cordylochernes scorpioides</name>
    <dbReference type="NCBI Taxonomy" id="51811"/>
    <lineage>
        <taxon>Eukaryota</taxon>
        <taxon>Metazoa</taxon>
        <taxon>Ecdysozoa</taxon>
        <taxon>Arthropoda</taxon>
        <taxon>Chelicerata</taxon>
        <taxon>Arachnida</taxon>
        <taxon>Pseudoscorpiones</taxon>
        <taxon>Cheliferoidea</taxon>
        <taxon>Chernetidae</taxon>
        <taxon>Cordylochernes</taxon>
    </lineage>
</organism>
<accession>A0ABY6KLS3</accession>
<evidence type="ECO:0000313" key="3">
    <source>
        <dbReference type="Proteomes" id="UP001235939"/>
    </source>
</evidence>
<evidence type="ECO:0000259" key="1">
    <source>
        <dbReference type="Pfam" id="PF25597"/>
    </source>
</evidence>
<dbReference type="InterPro" id="IPR057670">
    <property type="entry name" value="SH3_retrovirus"/>
</dbReference>
<protein>
    <recommendedName>
        <fullName evidence="1">Retroviral polymerase SH3-like domain-containing protein</fullName>
    </recommendedName>
</protein>
<dbReference type="Pfam" id="PF25597">
    <property type="entry name" value="SH3_retrovirus"/>
    <property type="match status" value="1"/>
</dbReference>
<name>A0ABY6KLS3_9ARAC</name>
<gene>
    <name evidence="2" type="ORF">LAZ67_7000808</name>
</gene>
<proteinExistence type="predicted"/>
<feature type="domain" description="Retroviral polymerase SH3-like" evidence="1">
    <location>
        <begin position="18"/>
        <end position="52"/>
    </location>
</feature>
<reference evidence="2 3" key="1">
    <citation type="submission" date="2022-01" db="EMBL/GenBank/DDBJ databases">
        <title>A chromosomal length assembly of Cordylochernes scorpioides.</title>
        <authorList>
            <person name="Zeh D."/>
            <person name="Zeh J."/>
        </authorList>
    </citation>
    <scope>NUCLEOTIDE SEQUENCE [LARGE SCALE GENOMIC DNA]</scope>
    <source>
        <strain evidence="2">IN4F17</strain>
        <tissue evidence="2">Whole Body</tissue>
    </source>
</reference>
<sequence>MQAQCLLKQRERRSKPQPRALGYALGGHGWRIWIHEKNQVIESRDCVFQTFNRNRGRQSLKQEQRPPNVSTRTFKTLEVAHSSFLVSKWSRRPEHSGDRS</sequence>
<keyword evidence="3" id="KW-1185">Reference proteome</keyword>
<evidence type="ECO:0000313" key="2">
    <source>
        <dbReference type="EMBL" id="UYV69806.1"/>
    </source>
</evidence>